<dbReference type="EMBL" id="SSTE01008153">
    <property type="protein sequence ID" value="KAA0056205.1"/>
    <property type="molecule type" value="Genomic_DNA"/>
</dbReference>
<protein>
    <recommendedName>
        <fullName evidence="1">RNase H type-1 domain-containing protein</fullName>
    </recommendedName>
</protein>
<dbReference type="Pfam" id="PF13456">
    <property type="entry name" value="RVT_3"/>
    <property type="match status" value="1"/>
</dbReference>
<dbReference type="Proteomes" id="UP000321393">
    <property type="component" value="Unassembled WGS sequence"/>
</dbReference>
<dbReference type="InterPro" id="IPR036397">
    <property type="entry name" value="RNaseH_sf"/>
</dbReference>
<dbReference type="GO" id="GO:0004523">
    <property type="term" value="F:RNA-DNA hybrid ribonuclease activity"/>
    <property type="evidence" value="ECO:0007669"/>
    <property type="project" value="InterPro"/>
</dbReference>
<dbReference type="PANTHER" id="PTHR48475:SF1">
    <property type="entry name" value="RNASE H TYPE-1 DOMAIN-CONTAINING PROTEIN"/>
    <property type="match status" value="1"/>
</dbReference>
<dbReference type="AlphaFoldDB" id="A0A5A7URF1"/>
<dbReference type="SUPFAM" id="SSF53098">
    <property type="entry name" value="Ribonuclease H-like"/>
    <property type="match status" value="1"/>
</dbReference>
<comment type="caution">
    <text evidence="2">The sequence shown here is derived from an EMBL/GenBank/DDBJ whole genome shotgun (WGS) entry which is preliminary data.</text>
</comment>
<reference evidence="2 3" key="1">
    <citation type="submission" date="2019-08" db="EMBL/GenBank/DDBJ databases">
        <title>Draft genome sequences of two oriental melons (Cucumis melo L. var makuwa).</title>
        <authorList>
            <person name="Kwon S.-Y."/>
        </authorList>
    </citation>
    <scope>NUCLEOTIDE SEQUENCE [LARGE SCALE GENOMIC DNA]</scope>
    <source>
        <strain evidence="3">cv. SW 3</strain>
        <tissue evidence="2">Leaf</tissue>
    </source>
</reference>
<organism evidence="2 3">
    <name type="scientific">Cucumis melo var. makuwa</name>
    <name type="common">Oriental melon</name>
    <dbReference type="NCBI Taxonomy" id="1194695"/>
    <lineage>
        <taxon>Eukaryota</taxon>
        <taxon>Viridiplantae</taxon>
        <taxon>Streptophyta</taxon>
        <taxon>Embryophyta</taxon>
        <taxon>Tracheophyta</taxon>
        <taxon>Spermatophyta</taxon>
        <taxon>Magnoliopsida</taxon>
        <taxon>eudicotyledons</taxon>
        <taxon>Gunneridae</taxon>
        <taxon>Pentapetalae</taxon>
        <taxon>rosids</taxon>
        <taxon>fabids</taxon>
        <taxon>Cucurbitales</taxon>
        <taxon>Cucurbitaceae</taxon>
        <taxon>Benincaseae</taxon>
        <taxon>Cucumis</taxon>
    </lineage>
</organism>
<evidence type="ECO:0000313" key="2">
    <source>
        <dbReference type="EMBL" id="KAA0056205.1"/>
    </source>
</evidence>
<feature type="domain" description="RNase H type-1" evidence="1">
    <location>
        <begin position="160"/>
        <end position="224"/>
    </location>
</feature>
<dbReference type="InterPro" id="IPR012337">
    <property type="entry name" value="RNaseH-like_sf"/>
</dbReference>
<evidence type="ECO:0000259" key="1">
    <source>
        <dbReference type="Pfam" id="PF13456"/>
    </source>
</evidence>
<dbReference type="Gene3D" id="3.30.420.10">
    <property type="entry name" value="Ribonuclease H-like superfamily/Ribonuclease H"/>
    <property type="match status" value="1"/>
</dbReference>
<evidence type="ECO:0000313" key="3">
    <source>
        <dbReference type="Proteomes" id="UP000321393"/>
    </source>
</evidence>
<name>A0A5A7URF1_CUCMM</name>
<dbReference type="OrthoDB" id="101614at2759"/>
<dbReference type="PANTHER" id="PTHR48475">
    <property type="entry name" value="RIBONUCLEASE H"/>
    <property type="match status" value="1"/>
</dbReference>
<accession>A0A5A7URF1</accession>
<gene>
    <name evidence="2" type="ORF">E6C27_scaffold431G00330</name>
</gene>
<proteinExistence type="predicted"/>
<dbReference type="GO" id="GO:0003676">
    <property type="term" value="F:nucleic acid binding"/>
    <property type="evidence" value="ECO:0007669"/>
    <property type="project" value="InterPro"/>
</dbReference>
<sequence>MQTSAADGCRRTDADSGIPSVMCGYKDGRRRKRADDGCVRRVKKLKRRRRRTAWRWLREGRRGRADGGGDTNRGERMETAAVGRCRKKKRMERLGGVSRARLRSNIDCQYVVRVMHRVCCVMMYMSLFTCTISSLRATLHSRKHVVWDILTSSYGKLYPLTIKKLQVYGDSLFVIHLLNREYETRDSKLIPYNKYIRDFAQTFKSITFKHVPRESNQVTNALATLSAMFNVANNEEIQPIKIKKREELEYCMRLSRSQMEKQLAFAHQICTTLFSLVYGVEVVLPIEVELSSLRIVKEVELKKAEWTQARYERLYLTEDRWLTALCRGRLYQKKMTRAYDRKI</sequence>
<dbReference type="InterPro" id="IPR002156">
    <property type="entry name" value="RNaseH_domain"/>
</dbReference>